<feature type="transmembrane region" description="Helical" evidence="1">
    <location>
        <begin position="22"/>
        <end position="47"/>
    </location>
</feature>
<keyword evidence="1" id="KW-0812">Transmembrane</keyword>
<organism evidence="2 3">
    <name type="scientific">Anaeroselena agilis</name>
    <dbReference type="NCBI Taxonomy" id="3063788"/>
    <lineage>
        <taxon>Bacteria</taxon>
        <taxon>Bacillati</taxon>
        <taxon>Bacillota</taxon>
        <taxon>Negativicutes</taxon>
        <taxon>Acetonemataceae</taxon>
        <taxon>Anaeroselena</taxon>
    </lineage>
</organism>
<dbReference type="RefSeq" id="WP_413778222.1">
    <property type="nucleotide sequence ID" value="NZ_JAUOZS010000001.1"/>
</dbReference>
<feature type="transmembrane region" description="Helical" evidence="1">
    <location>
        <begin position="59"/>
        <end position="78"/>
    </location>
</feature>
<gene>
    <name evidence="2" type="ORF">Q4T40_00135</name>
</gene>
<evidence type="ECO:0000313" key="3">
    <source>
        <dbReference type="Proteomes" id="UP001254848"/>
    </source>
</evidence>
<keyword evidence="1" id="KW-0472">Membrane</keyword>
<reference evidence="2 3" key="1">
    <citation type="submission" date="2023-07" db="EMBL/GenBank/DDBJ databases">
        <title>The novel representative of Negativicutes class, Anaeroselena agilis gen. nov. sp. nov.</title>
        <authorList>
            <person name="Prokofeva M.I."/>
            <person name="Elcheninov A.G."/>
            <person name="Klyukina A."/>
            <person name="Kublanov I.V."/>
            <person name="Frolov E.N."/>
            <person name="Podosokorskaya O.A."/>
        </authorList>
    </citation>
    <scope>NUCLEOTIDE SEQUENCE [LARGE SCALE GENOMIC DNA]</scope>
    <source>
        <strain evidence="2 3">4137-cl</strain>
    </source>
</reference>
<protein>
    <submittedName>
        <fullName evidence="2">Uncharacterized protein</fullName>
    </submittedName>
</protein>
<keyword evidence="3" id="KW-1185">Reference proteome</keyword>
<evidence type="ECO:0000313" key="2">
    <source>
        <dbReference type="EMBL" id="MDT8899653.1"/>
    </source>
</evidence>
<comment type="caution">
    <text evidence="2">The sequence shown here is derived from an EMBL/GenBank/DDBJ whole genome shotgun (WGS) entry which is preliminary data.</text>
</comment>
<dbReference type="EMBL" id="JAUOZS010000001">
    <property type="protein sequence ID" value="MDT8899653.1"/>
    <property type="molecule type" value="Genomic_DNA"/>
</dbReference>
<sequence length="134" mass="14319">MGKSECAGGAASAKREKSVLEAVGSVLLAIVASSHHWVHTILIALGLTTIGSGLLSLPGPFKILFLLVSLAISVRFIFVARQKWRQDRAVAWVYLISSVISIVLVATAVPQTAGELFNQSAQPIIEGHQQHHSQ</sequence>
<accession>A0ABU3NS53</accession>
<proteinExistence type="predicted"/>
<name>A0ABU3NS53_9FIRM</name>
<keyword evidence="1" id="KW-1133">Transmembrane helix</keyword>
<dbReference type="Proteomes" id="UP001254848">
    <property type="component" value="Unassembled WGS sequence"/>
</dbReference>
<feature type="transmembrane region" description="Helical" evidence="1">
    <location>
        <begin position="90"/>
        <end position="109"/>
    </location>
</feature>
<evidence type="ECO:0000256" key="1">
    <source>
        <dbReference type="SAM" id="Phobius"/>
    </source>
</evidence>